<proteinExistence type="predicted"/>
<name>Q7RLW9_PLAYO</name>
<comment type="caution">
    <text evidence="1">The sequence shown here is derived from an EMBL/GenBank/DDBJ whole genome shotgun (WGS) entry which is preliminary data.</text>
</comment>
<keyword evidence="2" id="KW-1185">Reference proteome</keyword>
<evidence type="ECO:0000313" key="2">
    <source>
        <dbReference type="Proteomes" id="UP000008553"/>
    </source>
</evidence>
<dbReference type="PaxDb" id="73239-Q7RLW9"/>
<accession>Q7RLW9</accession>
<sequence length="31" mass="3743">MEFFNLVLHLFIISFSLNNLLEYDNNNNKII</sequence>
<dbReference type="EMBL" id="AABL01000665">
    <property type="protein sequence ID" value="EAA21862.1"/>
    <property type="molecule type" value="Genomic_DNA"/>
</dbReference>
<dbReference type="InParanoid" id="Q7RLW9"/>
<dbReference type="AlphaFoldDB" id="Q7RLW9"/>
<gene>
    <name evidence="1" type="ORF">PY02419</name>
</gene>
<dbReference type="Proteomes" id="UP000008553">
    <property type="component" value="Unassembled WGS sequence"/>
</dbReference>
<protein>
    <submittedName>
        <fullName evidence="1">Uncharacterized protein</fullName>
    </submittedName>
</protein>
<reference evidence="1 2" key="1">
    <citation type="journal article" date="2002" name="Nature">
        <title>Genome sequence and comparative analysis of the model rodent malaria parasite Plasmodium yoelii yoelii.</title>
        <authorList>
            <person name="Carlton J.M."/>
            <person name="Angiuoli S.V."/>
            <person name="Suh B.B."/>
            <person name="Kooij T.W."/>
            <person name="Pertea M."/>
            <person name="Silva J.C."/>
            <person name="Ermolaeva M.D."/>
            <person name="Allen J.E."/>
            <person name="Selengut J.D."/>
            <person name="Koo H.L."/>
            <person name="Peterson J.D."/>
            <person name="Pop M."/>
            <person name="Kosack D.S."/>
            <person name="Shumway M.F."/>
            <person name="Bidwell S.L."/>
            <person name="Shallom S.J."/>
            <person name="van Aken S.E."/>
            <person name="Riedmuller S.B."/>
            <person name="Feldblyum T.V."/>
            <person name="Cho J.K."/>
            <person name="Quackenbush J."/>
            <person name="Sedegah M."/>
            <person name="Shoaibi A."/>
            <person name="Cummings L.M."/>
            <person name="Florens L."/>
            <person name="Yates J.R."/>
            <person name="Raine J.D."/>
            <person name="Sinden R.E."/>
            <person name="Harris M.A."/>
            <person name="Cunningham D.A."/>
            <person name="Preiser P.R."/>
            <person name="Bergman L.W."/>
            <person name="Vaidya A.B."/>
            <person name="van Lin L.H."/>
            <person name="Janse C.J."/>
            <person name="Waters A.P."/>
            <person name="Smith H.O."/>
            <person name="White O.R."/>
            <person name="Salzberg S.L."/>
            <person name="Venter J.C."/>
            <person name="Fraser C.M."/>
            <person name="Hoffman S.L."/>
            <person name="Gardner M.J."/>
            <person name="Carucci D.J."/>
        </authorList>
    </citation>
    <scope>NUCLEOTIDE SEQUENCE [LARGE SCALE GENOMIC DNA]</scope>
    <source>
        <strain evidence="1 2">17XNL</strain>
    </source>
</reference>
<evidence type="ECO:0000313" key="1">
    <source>
        <dbReference type="EMBL" id="EAA21862.1"/>
    </source>
</evidence>
<organism evidence="1 2">
    <name type="scientific">Plasmodium yoelii yoelii</name>
    <dbReference type="NCBI Taxonomy" id="73239"/>
    <lineage>
        <taxon>Eukaryota</taxon>
        <taxon>Sar</taxon>
        <taxon>Alveolata</taxon>
        <taxon>Apicomplexa</taxon>
        <taxon>Aconoidasida</taxon>
        <taxon>Haemosporida</taxon>
        <taxon>Plasmodiidae</taxon>
        <taxon>Plasmodium</taxon>
        <taxon>Plasmodium (Vinckeia)</taxon>
    </lineage>
</organism>